<dbReference type="Gene3D" id="3.30.9.40">
    <property type="match status" value="1"/>
</dbReference>
<protein>
    <submittedName>
        <fullName evidence="2">Oxygenase subunit protein</fullName>
    </submittedName>
</protein>
<dbReference type="STRING" id="1223523.H340_30368"/>
<organism evidence="2 3">
    <name type="scientific">Streptomyces mobaraensis (strain ATCC 29032 / DSM 40847 / JCM 4168 / NBRC 13819 / NCIMB 11159 / IPCR 16-22)</name>
    <dbReference type="NCBI Taxonomy" id="1223523"/>
    <lineage>
        <taxon>Bacteria</taxon>
        <taxon>Bacillati</taxon>
        <taxon>Actinomycetota</taxon>
        <taxon>Actinomycetes</taxon>
        <taxon>Kitasatosporales</taxon>
        <taxon>Streptomycetaceae</taxon>
        <taxon>Streptomyces</taxon>
    </lineage>
</organism>
<dbReference type="InterPro" id="IPR036188">
    <property type="entry name" value="FAD/NAD-bd_sf"/>
</dbReference>
<comment type="caution">
    <text evidence="2">The sequence shown here is derived from an EMBL/GenBank/DDBJ whole genome shotgun (WGS) entry which is preliminary data.</text>
</comment>
<dbReference type="AlphaFoldDB" id="M3ASU7"/>
<dbReference type="Proteomes" id="UP000011740">
    <property type="component" value="Unassembled WGS sequence"/>
</dbReference>
<accession>M3ASU7</accession>
<dbReference type="Pfam" id="PF17885">
    <property type="entry name" value="Smoa_sbd"/>
    <property type="match status" value="1"/>
</dbReference>
<feature type="domain" description="Styrene monooxygenase StyA putative substrate binding" evidence="1">
    <location>
        <begin position="151"/>
        <end position="258"/>
    </location>
</feature>
<name>M3ASU7_STRM1</name>
<dbReference type="SUPFAM" id="SSF51905">
    <property type="entry name" value="FAD/NAD(P)-binding domain"/>
    <property type="match status" value="1"/>
</dbReference>
<proteinExistence type="predicted"/>
<dbReference type="eggNOG" id="COG0654">
    <property type="taxonomic scope" value="Bacteria"/>
</dbReference>
<sequence length="418" mass="44828">MSRIAIVGAGQAGLHLALGLLGTGSGSSRHEVLLVSDGTPDEIRAGRVRSTQQMFGPARALERAAGLNLWDAEAPWITGARLTTAEPPGTVLRAFGGTLDEPAQSVDLRLKTARWLELFEERGGRVEYRSLSAADLPDLAAAHDLTLLASGRGGLGSVLGRDAGHSPHDRPRRALAVVYLHGVAPHPEEPGRLRMTTVPGVGELFALPALTLSGPCTILMWEALPGGPFDRWRDSPGPAELLARSLELMREYVPWEYELCADAEPTDAGAALTGAVTPVVRHPVAEVAPGAYVLGMADAVVLNDPLAGQGCNSAAHCADRYLRAIEDRGDRPFDHAWMYGAFASWWEHARHAVAFGNLVLDPFPDHVRRVVHAAAEHPEVAHRYVNGFADPAGYRDWLLDADRADAYLAAVLGRPARD</sequence>
<dbReference type="InterPro" id="IPR041654">
    <property type="entry name" value="StyA_sbd"/>
</dbReference>
<evidence type="ECO:0000313" key="2">
    <source>
        <dbReference type="EMBL" id="EME96667.1"/>
    </source>
</evidence>
<evidence type="ECO:0000313" key="3">
    <source>
        <dbReference type="Proteomes" id="UP000011740"/>
    </source>
</evidence>
<dbReference type="PATRIC" id="fig|1223523.3.peg.6164"/>
<reference evidence="2 3" key="1">
    <citation type="journal article" date="2013" name="Genome Announc.">
        <title>Whole-Genome Shotgun Assembly and Analysis of the Genome of Streptomyces mobaraensis DSM 40847, a Strain for Industrial Production of Microbial Transglutaminase.</title>
        <authorList>
            <person name="Yang H."/>
            <person name="He T."/>
            <person name="Wu W."/>
            <person name="Zhu W."/>
            <person name="Lu B."/>
            <person name="Sun W."/>
        </authorList>
    </citation>
    <scope>NUCLEOTIDE SEQUENCE [LARGE SCALE GENOMIC DNA]</scope>
    <source>
        <strain evidence="2 3">DSM 40847</strain>
    </source>
</reference>
<dbReference type="Gene3D" id="3.50.50.60">
    <property type="entry name" value="FAD/NAD(P)-binding domain"/>
    <property type="match status" value="2"/>
</dbReference>
<evidence type="ECO:0000259" key="1">
    <source>
        <dbReference type="Pfam" id="PF17885"/>
    </source>
</evidence>
<dbReference type="EMBL" id="AORZ01000186">
    <property type="protein sequence ID" value="EME96667.1"/>
    <property type="molecule type" value="Genomic_DNA"/>
</dbReference>
<dbReference type="RefSeq" id="WP_004954954.1">
    <property type="nucleotide sequence ID" value="NZ_AORZ01000186.1"/>
</dbReference>
<gene>
    <name evidence="2" type="ORF">H340_30368</name>
</gene>